<keyword evidence="2" id="KW-1185">Reference proteome</keyword>
<evidence type="ECO:0000313" key="2">
    <source>
        <dbReference type="Proteomes" id="UP001148662"/>
    </source>
</evidence>
<gene>
    <name evidence="1" type="ORF">NM688_g1688</name>
</gene>
<organism evidence="1 2">
    <name type="scientific">Phlebia brevispora</name>
    <dbReference type="NCBI Taxonomy" id="194682"/>
    <lineage>
        <taxon>Eukaryota</taxon>
        <taxon>Fungi</taxon>
        <taxon>Dikarya</taxon>
        <taxon>Basidiomycota</taxon>
        <taxon>Agaricomycotina</taxon>
        <taxon>Agaricomycetes</taxon>
        <taxon>Polyporales</taxon>
        <taxon>Meruliaceae</taxon>
        <taxon>Phlebia</taxon>
    </lineage>
</organism>
<evidence type="ECO:0000313" key="1">
    <source>
        <dbReference type="EMBL" id="KAJ3557050.1"/>
    </source>
</evidence>
<comment type="caution">
    <text evidence="1">The sequence shown here is derived from an EMBL/GenBank/DDBJ whole genome shotgun (WGS) entry which is preliminary data.</text>
</comment>
<accession>A0ACC1TAX6</accession>
<name>A0ACC1TAX6_9APHY</name>
<dbReference type="EMBL" id="JANHOG010000188">
    <property type="protein sequence ID" value="KAJ3557050.1"/>
    <property type="molecule type" value="Genomic_DNA"/>
</dbReference>
<reference evidence="1" key="1">
    <citation type="submission" date="2022-07" db="EMBL/GenBank/DDBJ databases">
        <title>Genome Sequence of Phlebia brevispora.</title>
        <authorList>
            <person name="Buettner E."/>
        </authorList>
    </citation>
    <scope>NUCLEOTIDE SEQUENCE</scope>
    <source>
        <strain evidence="1">MPL23</strain>
    </source>
</reference>
<protein>
    <submittedName>
        <fullName evidence="1">Uncharacterized protein</fullName>
    </submittedName>
</protein>
<sequence>MHEIWSRKRLMHREATTVSAALRGQGLMEADPLPLGSFGEGACVELVAPVSSGYPHSALATHPAPFPCGAYFLIGSSSFLFSFCFVKVSLSFSYKTQSPQNDAPSLSLFPSHLLSSSKVVYRPQNLRRVHSLAPHVCSELEPPQLSRHDEILALVSCCPLQHALQPQSHNASPHVTQHDYISIFLRTSHQAAHTVSSLPLLHGLHEREWFTGAVV</sequence>
<dbReference type="Proteomes" id="UP001148662">
    <property type="component" value="Unassembled WGS sequence"/>
</dbReference>
<proteinExistence type="predicted"/>